<evidence type="ECO:0000313" key="2">
    <source>
        <dbReference type="EMBL" id="PIN11756.1"/>
    </source>
</evidence>
<evidence type="ECO:0000256" key="1">
    <source>
        <dbReference type="SAM" id="MobiDB-lite"/>
    </source>
</evidence>
<keyword evidence="3" id="KW-1185">Reference proteome</keyword>
<gene>
    <name evidence="2" type="ORF">CDL12_15640</name>
</gene>
<dbReference type="EMBL" id="NKXS01002869">
    <property type="protein sequence ID" value="PIN11756.1"/>
    <property type="molecule type" value="Genomic_DNA"/>
</dbReference>
<dbReference type="Proteomes" id="UP000231279">
    <property type="component" value="Unassembled WGS sequence"/>
</dbReference>
<dbReference type="OrthoDB" id="1823797at2759"/>
<sequence>MPSGTISISHLFLSFKVSKYCMAAQEMAAFKIITAESFGIITKSMSKKLQSSSDMTPSFEAIEKSLPYFTSENNSGWGSKNVLASSTPHSTSSSSFTLHIAPIMVINGTTLEEQIANLTRAIERLAKHIQEQDFQISKLMNEVDDSDTSRIMEKQLEAHDDVETSMRPQSNEKEKSSVKELQISSNGLIPVDQLKEFIMGTIKNKLDGRSKSSLSYIKPYTL</sequence>
<comment type="caution">
    <text evidence="2">The sequence shown here is derived from an EMBL/GenBank/DDBJ whole genome shotgun (WGS) entry which is preliminary data.</text>
</comment>
<protein>
    <recommendedName>
        <fullName evidence="4">Ty3-gypsy retrotransposon protein</fullName>
    </recommendedName>
</protein>
<evidence type="ECO:0000313" key="3">
    <source>
        <dbReference type="Proteomes" id="UP000231279"/>
    </source>
</evidence>
<dbReference type="AlphaFoldDB" id="A0A2G9H2N6"/>
<dbReference type="PANTHER" id="PTHR33437:SF4">
    <property type="entry name" value="RETROTRANSPOSON GAG PROTEIN"/>
    <property type="match status" value="1"/>
</dbReference>
<evidence type="ECO:0008006" key="4">
    <source>
        <dbReference type="Google" id="ProtNLM"/>
    </source>
</evidence>
<organism evidence="2 3">
    <name type="scientific">Handroanthus impetiginosus</name>
    <dbReference type="NCBI Taxonomy" id="429701"/>
    <lineage>
        <taxon>Eukaryota</taxon>
        <taxon>Viridiplantae</taxon>
        <taxon>Streptophyta</taxon>
        <taxon>Embryophyta</taxon>
        <taxon>Tracheophyta</taxon>
        <taxon>Spermatophyta</taxon>
        <taxon>Magnoliopsida</taxon>
        <taxon>eudicotyledons</taxon>
        <taxon>Gunneridae</taxon>
        <taxon>Pentapetalae</taxon>
        <taxon>asterids</taxon>
        <taxon>lamiids</taxon>
        <taxon>Lamiales</taxon>
        <taxon>Bignoniaceae</taxon>
        <taxon>Crescentiina</taxon>
        <taxon>Tabebuia alliance</taxon>
        <taxon>Handroanthus</taxon>
    </lineage>
</organism>
<feature type="region of interest" description="Disordered" evidence="1">
    <location>
        <begin position="157"/>
        <end position="177"/>
    </location>
</feature>
<proteinExistence type="predicted"/>
<reference evidence="3" key="1">
    <citation type="journal article" date="2018" name="Gigascience">
        <title>Genome assembly of the Pink Ipe (Handroanthus impetiginosus, Bignoniaceae), a highly valued, ecologically keystone Neotropical timber forest tree.</title>
        <authorList>
            <person name="Silva-Junior O.B."/>
            <person name="Grattapaglia D."/>
            <person name="Novaes E."/>
            <person name="Collevatti R.G."/>
        </authorList>
    </citation>
    <scope>NUCLEOTIDE SEQUENCE [LARGE SCALE GENOMIC DNA]</scope>
    <source>
        <strain evidence="3">cv. UFG-1</strain>
    </source>
</reference>
<dbReference type="PANTHER" id="PTHR33437">
    <property type="entry name" value="OS06G0361200 PROTEIN"/>
    <property type="match status" value="1"/>
</dbReference>
<name>A0A2G9H2N6_9LAMI</name>
<accession>A0A2G9H2N6</accession>